<protein>
    <submittedName>
        <fullName evidence="1">11103_t:CDS:1</fullName>
    </submittedName>
</protein>
<organism evidence="1 2">
    <name type="scientific">Funneliformis caledonium</name>
    <dbReference type="NCBI Taxonomy" id="1117310"/>
    <lineage>
        <taxon>Eukaryota</taxon>
        <taxon>Fungi</taxon>
        <taxon>Fungi incertae sedis</taxon>
        <taxon>Mucoromycota</taxon>
        <taxon>Glomeromycotina</taxon>
        <taxon>Glomeromycetes</taxon>
        <taxon>Glomerales</taxon>
        <taxon>Glomeraceae</taxon>
        <taxon>Funneliformis</taxon>
    </lineage>
</organism>
<dbReference type="Proteomes" id="UP000789570">
    <property type="component" value="Unassembled WGS sequence"/>
</dbReference>
<sequence length="74" mass="8915">PFNLSLTCKEWSNIAKDPYTKTEWLIYQFRNDESFLEVGEIMEIEKSSSCFHLDQRSSRTKLVEFWKEIGYEEI</sequence>
<keyword evidence="2" id="KW-1185">Reference proteome</keyword>
<proteinExistence type="predicted"/>
<comment type="caution">
    <text evidence="1">The sequence shown here is derived from an EMBL/GenBank/DDBJ whole genome shotgun (WGS) entry which is preliminary data.</text>
</comment>
<evidence type="ECO:0000313" key="1">
    <source>
        <dbReference type="EMBL" id="CAG8739346.1"/>
    </source>
</evidence>
<name>A0A9N9IK78_9GLOM</name>
<evidence type="ECO:0000313" key="2">
    <source>
        <dbReference type="Proteomes" id="UP000789570"/>
    </source>
</evidence>
<gene>
    <name evidence="1" type="ORF">FCALED_LOCUS15522</name>
</gene>
<feature type="non-terminal residue" evidence="1">
    <location>
        <position position="1"/>
    </location>
</feature>
<reference evidence="1" key="1">
    <citation type="submission" date="2021-06" db="EMBL/GenBank/DDBJ databases">
        <authorList>
            <person name="Kallberg Y."/>
            <person name="Tangrot J."/>
            <person name="Rosling A."/>
        </authorList>
    </citation>
    <scope>NUCLEOTIDE SEQUENCE</scope>
    <source>
        <strain evidence="1">UK204</strain>
    </source>
</reference>
<accession>A0A9N9IK78</accession>
<dbReference type="EMBL" id="CAJVPQ010014373">
    <property type="protein sequence ID" value="CAG8739346.1"/>
    <property type="molecule type" value="Genomic_DNA"/>
</dbReference>
<dbReference type="AlphaFoldDB" id="A0A9N9IK78"/>